<dbReference type="InterPro" id="IPR036812">
    <property type="entry name" value="NAD(P)_OxRdtase_dom_sf"/>
</dbReference>
<reference evidence="3 4" key="1">
    <citation type="submission" date="2015-03" db="EMBL/GenBank/DDBJ databases">
        <authorList>
            <person name="Hassan Y.I."/>
            <person name="Lepp D."/>
            <person name="Li X.-Z."/>
            <person name="Zhou T."/>
        </authorList>
    </citation>
    <scope>NUCLEOTIDE SEQUENCE [LARGE SCALE GENOMIC DNA]</scope>
    <source>
        <strain evidence="3 4">BD-c194</strain>
    </source>
</reference>
<protein>
    <submittedName>
        <fullName evidence="3">Alcohol dehydrogenase</fullName>
    </submittedName>
</protein>
<evidence type="ECO:0000256" key="1">
    <source>
        <dbReference type="ARBA" id="ARBA00023002"/>
    </source>
</evidence>
<feature type="domain" description="NADP-dependent oxidoreductase" evidence="2">
    <location>
        <begin position="15"/>
        <end position="314"/>
    </location>
</feature>
<dbReference type="PANTHER" id="PTHR43364:SF4">
    <property type="entry name" value="NAD(P)-LINKED OXIDOREDUCTASE SUPERFAMILY PROTEIN"/>
    <property type="match status" value="1"/>
</dbReference>
<dbReference type="PANTHER" id="PTHR43364">
    <property type="entry name" value="NADH-SPECIFIC METHYLGLYOXAL REDUCTASE-RELATED"/>
    <property type="match status" value="1"/>
</dbReference>
<dbReference type="PATRIC" id="fig|443610.3.peg.1925"/>
<accession>A0A0F5FI62</accession>
<dbReference type="SUPFAM" id="SSF51430">
    <property type="entry name" value="NAD(P)-linked oxidoreductase"/>
    <property type="match status" value="1"/>
</dbReference>
<dbReference type="PRINTS" id="PR00069">
    <property type="entry name" value="ALDKETRDTASE"/>
</dbReference>
<dbReference type="Gene3D" id="3.20.20.100">
    <property type="entry name" value="NADP-dependent oxidoreductase domain"/>
    <property type="match status" value="1"/>
</dbReference>
<organism evidence="3 4">
    <name type="scientific">Devosia geojensis</name>
    <dbReference type="NCBI Taxonomy" id="443610"/>
    <lineage>
        <taxon>Bacteria</taxon>
        <taxon>Pseudomonadati</taxon>
        <taxon>Pseudomonadota</taxon>
        <taxon>Alphaproteobacteria</taxon>
        <taxon>Hyphomicrobiales</taxon>
        <taxon>Devosiaceae</taxon>
        <taxon>Devosia</taxon>
    </lineage>
</organism>
<keyword evidence="4" id="KW-1185">Reference proteome</keyword>
<proteinExistence type="predicted"/>
<dbReference type="Proteomes" id="UP000033632">
    <property type="component" value="Unassembled WGS sequence"/>
</dbReference>
<evidence type="ECO:0000259" key="2">
    <source>
        <dbReference type="Pfam" id="PF00248"/>
    </source>
</evidence>
<dbReference type="OrthoDB" id="8394608at2"/>
<comment type="caution">
    <text evidence="3">The sequence shown here is derived from an EMBL/GenBank/DDBJ whole genome shotgun (WGS) entry which is preliminary data.</text>
</comment>
<dbReference type="InterPro" id="IPR050523">
    <property type="entry name" value="AKR_Detox_Biosynth"/>
</dbReference>
<sequence>MQYAKLGRTGLEISPICIGCMGFGEPSRGYPSWSLDEDKSRRLVRHALEAGINFFDTANLYSNGSSEEILGRALKDFAHRENVVIATKLSAPMRDGPNSIGLSRKAIMTEVDMSLKRLGTDYIDLYQIHRRDRTTPWEETLEALNDVVKAGKVRYLGASSMMAWEFGKALHLQKSNGWARFVSMQDTYNLLDREEEREMHALCIDEGVQTIIYSPLNRGRLARPWGEITARAETEAVYNLGVATADSDKLIVDAVGAIAQERGVGRSMIALAWLRRNPVVAAPIVGALKAEHIDDAVASLSISLTDDEAARLEAPYTPRLDHQGVSDPAMLRRAAEAATGHSISHLPVRELSKAT</sequence>
<dbReference type="InterPro" id="IPR023210">
    <property type="entry name" value="NADP_OxRdtase_dom"/>
</dbReference>
<name>A0A0F5FI62_9HYPH</name>
<dbReference type="STRING" id="443610.VE25_18085"/>
<evidence type="ECO:0000313" key="3">
    <source>
        <dbReference type="EMBL" id="KKB08564.1"/>
    </source>
</evidence>
<dbReference type="GO" id="GO:0016491">
    <property type="term" value="F:oxidoreductase activity"/>
    <property type="evidence" value="ECO:0007669"/>
    <property type="project" value="UniProtKB-KW"/>
</dbReference>
<gene>
    <name evidence="3" type="ORF">VE25_18085</name>
</gene>
<keyword evidence="1" id="KW-0560">Oxidoreductase</keyword>
<dbReference type="GO" id="GO:0005829">
    <property type="term" value="C:cytosol"/>
    <property type="evidence" value="ECO:0007669"/>
    <property type="project" value="TreeGrafter"/>
</dbReference>
<dbReference type="Pfam" id="PF00248">
    <property type="entry name" value="Aldo_ket_red"/>
    <property type="match status" value="1"/>
</dbReference>
<dbReference type="InterPro" id="IPR020471">
    <property type="entry name" value="AKR"/>
</dbReference>
<evidence type="ECO:0000313" key="4">
    <source>
        <dbReference type="Proteomes" id="UP000033632"/>
    </source>
</evidence>
<dbReference type="EMBL" id="JZEX01000154">
    <property type="protein sequence ID" value="KKB08564.1"/>
    <property type="molecule type" value="Genomic_DNA"/>
</dbReference>
<dbReference type="AlphaFoldDB" id="A0A0F5FI62"/>
<dbReference type="FunFam" id="3.20.20.100:FF:000004">
    <property type="entry name" value="Oxidoreductase, aldo/keto reductase"/>
    <property type="match status" value="1"/>
</dbReference>
<dbReference type="CDD" id="cd19079">
    <property type="entry name" value="AKR_EcYajO-like"/>
    <property type="match status" value="1"/>
</dbReference>